<organism evidence="2 3">
    <name type="scientific">Araneus ventricosus</name>
    <name type="common">Orbweaver spider</name>
    <name type="synonym">Epeira ventricosa</name>
    <dbReference type="NCBI Taxonomy" id="182803"/>
    <lineage>
        <taxon>Eukaryota</taxon>
        <taxon>Metazoa</taxon>
        <taxon>Ecdysozoa</taxon>
        <taxon>Arthropoda</taxon>
        <taxon>Chelicerata</taxon>
        <taxon>Arachnida</taxon>
        <taxon>Araneae</taxon>
        <taxon>Araneomorphae</taxon>
        <taxon>Entelegynae</taxon>
        <taxon>Araneoidea</taxon>
        <taxon>Araneidae</taxon>
        <taxon>Araneus</taxon>
    </lineage>
</organism>
<gene>
    <name evidence="2" type="ORF">AVEN_35274_1</name>
</gene>
<keyword evidence="1" id="KW-0732">Signal</keyword>
<keyword evidence="3" id="KW-1185">Reference proteome</keyword>
<dbReference type="EMBL" id="BGPR01000590">
    <property type="protein sequence ID" value="GBM27617.1"/>
    <property type="molecule type" value="Genomic_DNA"/>
</dbReference>
<comment type="caution">
    <text evidence="2">The sequence shown here is derived from an EMBL/GenBank/DDBJ whole genome shotgun (WGS) entry which is preliminary data.</text>
</comment>
<dbReference type="AlphaFoldDB" id="A0A4Y2EFQ0"/>
<dbReference type="Proteomes" id="UP000499080">
    <property type="component" value="Unassembled WGS sequence"/>
</dbReference>
<name>A0A4Y2EFQ0_ARAVE</name>
<proteinExistence type="predicted"/>
<accession>A0A4Y2EFQ0</accession>
<feature type="signal peptide" evidence="1">
    <location>
        <begin position="1"/>
        <end position="35"/>
    </location>
</feature>
<evidence type="ECO:0000313" key="2">
    <source>
        <dbReference type="EMBL" id="GBM27617.1"/>
    </source>
</evidence>
<evidence type="ECO:0000256" key="1">
    <source>
        <dbReference type="SAM" id="SignalP"/>
    </source>
</evidence>
<evidence type="ECO:0000313" key="3">
    <source>
        <dbReference type="Proteomes" id="UP000499080"/>
    </source>
</evidence>
<protein>
    <recommendedName>
        <fullName evidence="4">Secreted protein</fullName>
    </recommendedName>
</protein>
<reference evidence="2 3" key="1">
    <citation type="journal article" date="2019" name="Sci. Rep.">
        <title>Orb-weaving spider Araneus ventricosus genome elucidates the spidroin gene catalogue.</title>
        <authorList>
            <person name="Kono N."/>
            <person name="Nakamura H."/>
            <person name="Ohtoshi R."/>
            <person name="Moran D.A.P."/>
            <person name="Shinohara A."/>
            <person name="Yoshida Y."/>
            <person name="Fujiwara M."/>
            <person name="Mori M."/>
            <person name="Tomita M."/>
            <person name="Arakawa K."/>
        </authorList>
    </citation>
    <scope>NUCLEOTIDE SEQUENCE [LARGE SCALE GENOMIC DNA]</scope>
</reference>
<sequence length="102" mass="11542">MSTLSHHNFFFASAVFCLLCSPMSFLLPFQSCVCSQPPNLFYHSSLVSTLSHQIFSAVPVWCLFSATKAFLPFQSCVYPQPPKLFYRSNPMSALNHHTIEPH</sequence>
<feature type="chain" id="PRO_5021379489" description="Secreted protein" evidence="1">
    <location>
        <begin position="36"/>
        <end position="102"/>
    </location>
</feature>
<evidence type="ECO:0008006" key="4">
    <source>
        <dbReference type="Google" id="ProtNLM"/>
    </source>
</evidence>